<name>A0A8R1HI44_CAEJA</name>
<sequence>MTEPAKELTPHTIMVQPAGSPSLKPVKAFSNPPTPLDSPSPLPDTIKTSSRSTVIPIHVEDEVHPKTKKAVSGSTIECPFKKHGCHKEGDKMTVKRHVRDDRNLHLVLLCMSLNPIRSKINAQQSEYVDKYVGMLHTIKMTESSFEKFGSQYTFHIPDIGLSVVKATKSKSHRAIYSQPFYSHGYGYKMMAVVAPYGDGLAFREYFSVFVCLMKGDWDDILEWPFRCDVSFSIESKDRNEQLTRTIFVNELPEIQEFLDRPQGLRNGTFGFQDFLPLARLTEFSADGDIFIQIRVHLSPEKLCQAKEVDSSQCQTDTIFMDKVKTKND</sequence>
<dbReference type="SUPFAM" id="SSF49599">
    <property type="entry name" value="TRAF domain-like"/>
    <property type="match status" value="1"/>
</dbReference>
<dbReference type="InterPro" id="IPR049342">
    <property type="entry name" value="TRAF1-6_MATH_dom"/>
</dbReference>
<evidence type="ECO:0000313" key="4">
    <source>
        <dbReference type="Proteomes" id="UP000005237"/>
    </source>
</evidence>
<dbReference type="Gene3D" id="2.60.210.10">
    <property type="entry name" value="Apoptosis, Tumor Necrosis Factor Receptor Associated Protein 2, Chain A"/>
    <property type="match status" value="1"/>
</dbReference>
<evidence type="ECO:0000313" key="3">
    <source>
        <dbReference type="EnsemblMetazoa" id="CJA00461.1"/>
    </source>
</evidence>
<dbReference type="PANTHER" id="PTHR10131">
    <property type="entry name" value="TNF RECEPTOR ASSOCIATED FACTOR"/>
    <property type="match status" value="1"/>
</dbReference>
<dbReference type="PANTHER" id="PTHR10131:SF151">
    <property type="entry name" value="TNF RECEPTOR ASSOCIATED FACTOR (TRAF) HOMOLOG"/>
    <property type="match status" value="1"/>
</dbReference>
<reference evidence="4" key="1">
    <citation type="submission" date="2010-08" db="EMBL/GenBank/DDBJ databases">
        <authorList>
            <consortium name="Caenorhabditis japonica Sequencing Consortium"/>
            <person name="Wilson R.K."/>
        </authorList>
    </citation>
    <scope>NUCLEOTIDE SEQUENCE [LARGE SCALE GENOMIC DNA]</scope>
    <source>
        <strain evidence="4">DF5081</strain>
    </source>
</reference>
<protein>
    <submittedName>
        <fullName evidence="3">MATH domain-containing protein</fullName>
    </submittedName>
</protein>
<dbReference type="OMA" id="GYKMMAV"/>
<reference evidence="3" key="2">
    <citation type="submission" date="2022-06" db="UniProtKB">
        <authorList>
            <consortium name="EnsemblMetazoa"/>
        </authorList>
    </citation>
    <scope>IDENTIFICATION</scope>
    <source>
        <strain evidence="3">DF5081</strain>
    </source>
</reference>
<feature type="region of interest" description="Disordered" evidence="1">
    <location>
        <begin position="1"/>
        <end position="48"/>
    </location>
</feature>
<proteinExistence type="predicted"/>
<dbReference type="Pfam" id="PF21355">
    <property type="entry name" value="TRAF-mep_MATH"/>
    <property type="match status" value="1"/>
</dbReference>
<keyword evidence="4" id="KW-1185">Reference proteome</keyword>
<accession>A0A8R1HI44</accession>
<organism evidence="3 4">
    <name type="scientific">Caenorhabditis japonica</name>
    <dbReference type="NCBI Taxonomy" id="281687"/>
    <lineage>
        <taxon>Eukaryota</taxon>
        <taxon>Metazoa</taxon>
        <taxon>Ecdysozoa</taxon>
        <taxon>Nematoda</taxon>
        <taxon>Chromadorea</taxon>
        <taxon>Rhabditida</taxon>
        <taxon>Rhabditina</taxon>
        <taxon>Rhabditomorpha</taxon>
        <taxon>Rhabditoidea</taxon>
        <taxon>Rhabditidae</taxon>
        <taxon>Peloderinae</taxon>
        <taxon>Caenorhabditis</taxon>
    </lineage>
</organism>
<dbReference type="AlphaFoldDB" id="A0A8R1HI44"/>
<dbReference type="Proteomes" id="UP000005237">
    <property type="component" value="Unassembled WGS sequence"/>
</dbReference>
<evidence type="ECO:0000256" key="1">
    <source>
        <dbReference type="SAM" id="MobiDB-lite"/>
    </source>
</evidence>
<evidence type="ECO:0000259" key="2">
    <source>
        <dbReference type="PROSITE" id="PS50144"/>
    </source>
</evidence>
<dbReference type="InterPro" id="IPR002083">
    <property type="entry name" value="MATH/TRAF_dom"/>
</dbReference>
<dbReference type="EnsemblMetazoa" id="CJA00461.1">
    <property type="protein sequence ID" value="CJA00461.1"/>
    <property type="gene ID" value="WBGene00119665"/>
</dbReference>
<feature type="domain" description="MATH" evidence="2">
    <location>
        <begin position="149"/>
        <end position="295"/>
    </location>
</feature>
<dbReference type="InterPro" id="IPR008974">
    <property type="entry name" value="TRAF-like"/>
</dbReference>
<feature type="compositionally biased region" description="Pro residues" evidence="1">
    <location>
        <begin position="32"/>
        <end position="42"/>
    </location>
</feature>
<dbReference type="PROSITE" id="PS50144">
    <property type="entry name" value="MATH"/>
    <property type="match status" value="1"/>
</dbReference>